<name>A0A5B7BJS2_DAVIN</name>
<dbReference type="Pfam" id="PF01535">
    <property type="entry name" value="PPR"/>
    <property type="match status" value="4"/>
</dbReference>
<dbReference type="EMBL" id="GHES01038356">
    <property type="protein sequence ID" value="MPA68915.1"/>
    <property type="molecule type" value="Transcribed_RNA"/>
</dbReference>
<feature type="repeat" description="PPR" evidence="2">
    <location>
        <begin position="260"/>
        <end position="294"/>
    </location>
</feature>
<evidence type="ECO:0008006" key="4">
    <source>
        <dbReference type="Google" id="ProtNLM"/>
    </source>
</evidence>
<dbReference type="PANTHER" id="PTHR47926:SF407">
    <property type="entry name" value="(WILD MALAYSIAN BANANA) HYPOTHETICAL PROTEIN"/>
    <property type="match status" value="1"/>
</dbReference>
<keyword evidence="1" id="KW-0677">Repeat</keyword>
<dbReference type="Pfam" id="PF13041">
    <property type="entry name" value="PPR_2"/>
    <property type="match status" value="1"/>
</dbReference>
<reference evidence="3" key="1">
    <citation type="submission" date="2019-08" db="EMBL/GenBank/DDBJ databases">
        <title>Reference gene set and small RNA set construction with multiple tissues from Davidia involucrata Baill.</title>
        <authorList>
            <person name="Yang H."/>
            <person name="Zhou C."/>
            <person name="Li G."/>
            <person name="Wang J."/>
            <person name="Gao P."/>
            <person name="Wang M."/>
            <person name="Wang R."/>
            <person name="Zhao Y."/>
        </authorList>
    </citation>
    <scope>NUCLEOTIDE SEQUENCE</scope>
    <source>
        <tissue evidence="3">Mixed with DoveR01_LX</tissue>
    </source>
</reference>
<evidence type="ECO:0000313" key="3">
    <source>
        <dbReference type="EMBL" id="MPA68915.1"/>
    </source>
</evidence>
<protein>
    <recommendedName>
        <fullName evidence="4">Pentatricopeptide repeat-containing protein</fullName>
    </recommendedName>
</protein>
<dbReference type="Gene3D" id="1.25.40.10">
    <property type="entry name" value="Tetratricopeptide repeat domain"/>
    <property type="match status" value="4"/>
</dbReference>
<dbReference type="InterPro" id="IPR011990">
    <property type="entry name" value="TPR-like_helical_dom_sf"/>
</dbReference>
<evidence type="ECO:0000256" key="1">
    <source>
        <dbReference type="ARBA" id="ARBA00022737"/>
    </source>
</evidence>
<sequence>MNIAFRPKSSLRFIIPSPPVSRQNLKWVSSATTKTPPQLPLRPEDHLLLFFNGGKNQKLPDYELALVSALKSCSSLLAITQGQQIHGLVLKSGLLSNIFIQNSLIHMYAKCGIIANARSIFDSCSVLDSVSFNIMVAGYVKCGRLDDARRLFDVMPAKGCVSYTTMIMGLAQNDCWIEAIEVFKDMRFAGVTPNEVTMSSVISAYSHLGGIWNGRMLHALVNKLGLEMFILVATNLVHMYSVCSSLHDARILFDFMPERNIVSWNVMLNGYSKAGLVDSARELFERTPNRNVVSWGTMINGYVQVGRLSEALTIYRATLHSGLGPNEVMIVDIISACGQSMAFGEGQQFHSITIKTGFDCYDFIQATIIHFYAACRKVNLACLQFELGSKDHLSSWNALIAGLIRNGMIEPARQLFNEMPERDVFFMELNDIWLLTERAA</sequence>
<dbReference type="InterPro" id="IPR002885">
    <property type="entry name" value="PPR_rpt"/>
</dbReference>
<evidence type="ECO:0000256" key="2">
    <source>
        <dbReference type="PROSITE-ProRule" id="PRU00708"/>
    </source>
</evidence>
<dbReference type="NCBIfam" id="TIGR00756">
    <property type="entry name" value="PPR"/>
    <property type="match status" value="5"/>
</dbReference>
<dbReference type="PANTHER" id="PTHR47926">
    <property type="entry name" value="PENTATRICOPEPTIDE REPEAT-CONTAINING PROTEIN"/>
    <property type="match status" value="1"/>
</dbReference>
<dbReference type="AlphaFoldDB" id="A0A5B7BJS2"/>
<proteinExistence type="predicted"/>
<dbReference type="GO" id="GO:0003723">
    <property type="term" value="F:RNA binding"/>
    <property type="evidence" value="ECO:0007669"/>
    <property type="project" value="InterPro"/>
</dbReference>
<feature type="repeat" description="PPR" evidence="2">
    <location>
        <begin position="128"/>
        <end position="162"/>
    </location>
</feature>
<organism evidence="3">
    <name type="scientific">Davidia involucrata</name>
    <name type="common">Dove tree</name>
    <dbReference type="NCBI Taxonomy" id="16924"/>
    <lineage>
        <taxon>Eukaryota</taxon>
        <taxon>Viridiplantae</taxon>
        <taxon>Streptophyta</taxon>
        <taxon>Embryophyta</taxon>
        <taxon>Tracheophyta</taxon>
        <taxon>Spermatophyta</taxon>
        <taxon>Magnoliopsida</taxon>
        <taxon>eudicotyledons</taxon>
        <taxon>Gunneridae</taxon>
        <taxon>Pentapetalae</taxon>
        <taxon>asterids</taxon>
        <taxon>Cornales</taxon>
        <taxon>Nyssaceae</taxon>
        <taxon>Davidia</taxon>
    </lineage>
</organism>
<dbReference type="GO" id="GO:0009451">
    <property type="term" value="P:RNA modification"/>
    <property type="evidence" value="ECO:0007669"/>
    <property type="project" value="InterPro"/>
</dbReference>
<dbReference type="InterPro" id="IPR046960">
    <property type="entry name" value="PPR_At4g14850-like_plant"/>
</dbReference>
<gene>
    <name evidence="3" type="ORF">Din_038356</name>
</gene>
<feature type="repeat" description="PPR" evidence="2">
    <location>
        <begin position="392"/>
        <end position="426"/>
    </location>
</feature>
<dbReference type="PROSITE" id="PS51375">
    <property type="entry name" value="PPR"/>
    <property type="match status" value="3"/>
</dbReference>
<accession>A0A5B7BJS2</accession>
<dbReference type="FunFam" id="1.25.40.10:FF:000348">
    <property type="entry name" value="Pentatricopeptide repeat-containing protein chloroplastic"/>
    <property type="match status" value="1"/>
</dbReference>